<dbReference type="Gene3D" id="3.30.565.10">
    <property type="entry name" value="Histidine kinase-like ATPase, C-terminal domain"/>
    <property type="match status" value="1"/>
</dbReference>
<dbReference type="InterPro" id="IPR036890">
    <property type="entry name" value="HATPase_C_sf"/>
</dbReference>
<organism evidence="2 3">
    <name type="scientific">Methanospirillum purgamenti</name>
    <dbReference type="NCBI Taxonomy" id="2834276"/>
    <lineage>
        <taxon>Archaea</taxon>
        <taxon>Methanobacteriati</taxon>
        <taxon>Methanobacteriota</taxon>
        <taxon>Stenosarchaea group</taxon>
        <taxon>Methanomicrobia</taxon>
        <taxon>Methanomicrobiales</taxon>
        <taxon>Methanospirillaceae</taxon>
        <taxon>Methanospirillum</taxon>
    </lineage>
</organism>
<feature type="domain" description="HD-CE" evidence="1">
    <location>
        <begin position="50"/>
        <end position="281"/>
    </location>
</feature>
<dbReference type="KEGG" id="mrtj:KHC33_07090"/>
<dbReference type="InterPro" id="IPR056471">
    <property type="entry name" value="HD-CE"/>
</dbReference>
<evidence type="ECO:0000313" key="2">
    <source>
        <dbReference type="EMBL" id="QVV90239.1"/>
    </source>
</evidence>
<protein>
    <submittedName>
        <fullName evidence="2">ATP-binding protein</fullName>
    </submittedName>
</protein>
<evidence type="ECO:0000259" key="1">
    <source>
        <dbReference type="Pfam" id="PF24391"/>
    </source>
</evidence>
<dbReference type="RefSeq" id="WP_214421011.1">
    <property type="nucleotide sequence ID" value="NZ_CP075546.1"/>
</dbReference>
<gene>
    <name evidence="2" type="ORF">KHC33_07090</name>
</gene>
<proteinExistence type="predicted"/>
<keyword evidence="3" id="KW-1185">Reference proteome</keyword>
<dbReference type="GeneID" id="65096936"/>
<keyword evidence="2" id="KW-0067">ATP-binding</keyword>
<dbReference type="EMBL" id="CP075546">
    <property type="protein sequence ID" value="QVV90239.1"/>
    <property type="molecule type" value="Genomic_DNA"/>
</dbReference>
<sequence>MNFSSIAKEKINCLIQTKIQDDEYLLRAWSSLIPFINQVLEELNLIKITFPNYTPHDEKHILNLYHLLDIFIDEEKLDSLPVNDLILLNLGIIAHDWGMAITESEKRNILNSYNNSSCSDYYDEKKWINAYINAKKIDFSKFCSDDKFWLDYVRFTHHERSASRILNSGLLDPINEIKRPLSLICLAHGLEFYQLNDRTIYSKNFPVLRVSEIDIAALSIYIRLLDRFDIAADRAIYALWQFVDPENVDSFIHWQIHQAINPISPPSGSLPYTIHIYSETIDPKIYSKLCDLRNLCIEEFDRSRKFLTDCHSKYHLNIGFIEWELKSDGFKETNIRFEFDRKHILSILHQEIYDKDPYVCLRELLQNSIDAVRTKKFYFEKKHPEINYQGFIQVEIEEDSKGLQSIKWIDNGTGISEFILENFFSKVGVSYYKSDFFENLNLNHPMISKYGIGILSCFMISDAIEIRTLYDKKLESFSSEEKKLLHIIIDNEERFFTVYFEDCKNEDGFTEISLKINPEKVNRLIQAEKLLITGYLKKILGFLEIPIQITENGKTTVIVDNVNQISNLELPKKIDNVVCNDVSYPLNKLIYENDISKIREFIQEIVIDVYTDLKINYCEGKIIILLPKEQYDLSVHYSKIYIEEINKKENSHYFFLKNRGLIEEREKDDTFYNINSCKSSLFKKFFSLGILVPRKNLENSIETLTYSLQPFFYINLKNNDKLYPNISRYNLINEDILFCDIQKAVYNRYYDIIIQNLHSQDEFIGLYQIYRIICYIFKPFAILLPDDLLLKIPIPALRKKEIITFNLQDKSCLLVLPEELLEGAIDKFTNHILQPSSEYLGYMNNWNGEGILFESFVEQQFDNDSLNAILSLHDGYILENYHTGQIKLLYPPFENYPPLLQPVLFPVLLNEKVEEQLLKLHEIIEKIISSPTNLEAKEISQLNYYLRVSLKITSPEFVFFPSGYDNYFGYGIKYLNVSHQKSKLLLQLFKELINSTNYDLINKINTHHRFDFDEVWDESNKIDYNEIKEDMISFYSTCKDYGLNHSFDMNMLIPLLVPLVT</sequence>
<keyword evidence="2" id="KW-0547">Nucleotide-binding</keyword>
<evidence type="ECO:0000313" key="3">
    <source>
        <dbReference type="Proteomes" id="UP000680656"/>
    </source>
</evidence>
<dbReference type="SUPFAM" id="SSF55874">
    <property type="entry name" value="ATPase domain of HSP90 chaperone/DNA topoisomerase II/histidine kinase"/>
    <property type="match status" value="1"/>
</dbReference>
<dbReference type="Proteomes" id="UP000680656">
    <property type="component" value="Chromosome"/>
</dbReference>
<dbReference type="Pfam" id="PF24391">
    <property type="entry name" value="HD-CE"/>
    <property type="match status" value="1"/>
</dbReference>
<accession>A0A8E7EKI8</accession>
<dbReference type="AlphaFoldDB" id="A0A8E7EKI8"/>
<dbReference type="GO" id="GO:0005524">
    <property type="term" value="F:ATP binding"/>
    <property type="evidence" value="ECO:0007669"/>
    <property type="project" value="UniProtKB-KW"/>
</dbReference>
<reference evidence="2 3" key="1">
    <citation type="submission" date="2021-05" db="EMBL/GenBank/DDBJ databases">
        <title>A novel Methanospirillum isolate from a pyrite-forming mixed culture.</title>
        <authorList>
            <person name="Bunk B."/>
            <person name="Sproer C."/>
            <person name="Spring S."/>
            <person name="Pester M."/>
        </authorList>
    </citation>
    <scope>NUCLEOTIDE SEQUENCE [LARGE SCALE GENOMIC DNA]</scope>
    <source>
        <strain evidence="2 3">J.3.6.1-F.2.7.3</strain>
    </source>
</reference>
<name>A0A8E7EKI8_9EURY</name>